<reference evidence="1" key="2">
    <citation type="submission" date="2020-11" db="EMBL/GenBank/DDBJ databases">
        <authorList>
            <person name="McCartney M.A."/>
            <person name="Auch B."/>
            <person name="Kono T."/>
            <person name="Mallez S."/>
            <person name="Becker A."/>
            <person name="Gohl D.M."/>
            <person name="Silverstein K.A.T."/>
            <person name="Koren S."/>
            <person name="Bechman K.B."/>
            <person name="Herman A."/>
            <person name="Abrahante J.E."/>
            <person name="Garbe J."/>
        </authorList>
    </citation>
    <scope>NUCLEOTIDE SEQUENCE</scope>
    <source>
        <strain evidence="1">Duluth1</strain>
        <tissue evidence="1">Whole animal</tissue>
    </source>
</reference>
<gene>
    <name evidence="1" type="ORF">DPMN_151591</name>
</gene>
<organism evidence="1 2">
    <name type="scientific">Dreissena polymorpha</name>
    <name type="common">Zebra mussel</name>
    <name type="synonym">Mytilus polymorpha</name>
    <dbReference type="NCBI Taxonomy" id="45954"/>
    <lineage>
        <taxon>Eukaryota</taxon>
        <taxon>Metazoa</taxon>
        <taxon>Spiralia</taxon>
        <taxon>Lophotrochozoa</taxon>
        <taxon>Mollusca</taxon>
        <taxon>Bivalvia</taxon>
        <taxon>Autobranchia</taxon>
        <taxon>Heteroconchia</taxon>
        <taxon>Euheterodonta</taxon>
        <taxon>Imparidentia</taxon>
        <taxon>Neoheterodontei</taxon>
        <taxon>Myida</taxon>
        <taxon>Dreissenoidea</taxon>
        <taxon>Dreissenidae</taxon>
        <taxon>Dreissena</taxon>
    </lineage>
</organism>
<sequence length="88" mass="10378">MPSNTSRPRTLRQMLNMSYLHDEASLILGLQTLLLWGQDYLIHKRPYTHKFRPREQCSPTATQPVRLNRSRVTPQCSVPSDEIIHRYM</sequence>
<name>A0A9D4FHF6_DREPO</name>
<evidence type="ECO:0000313" key="2">
    <source>
        <dbReference type="Proteomes" id="UP000828390"/>
    </source>
</evidence>
<evidence type="ECO:0000313" key="1">
    <source>
        <dbReference type="EMBL" id="KAH3798001.1"/>
    </source>
</evidence>
<dbReference type="Proteomes" id="UP000828390">
    <property type="component" value="Unassembled WGS sequence"/>
</dbReference>
<accession>A0A9D4FHF6</accession>
<proteinExistence type="predicted"/>
<protein>
    <submittedName>
        <fullName evidence="1">Uncharacterized protein</fullName>
    </submittedName>
</protein>
<keyword evidence="2" id="KW-1185">Reference proteome</keyword>
<reference evidence="1" key="1">
    <citation type="journal article" date="2019" name="bioRxiv">
        <title>The Genome of the Zebra Mussel, Dreissena polymorpha: A Resource for Invasive Species Research.</title>
        <authorList>
            <person name="McCartney M.A."/>
            <person name="Auch B."/>
            <person name="Kono T."/>
            <person name="Mallez S."/>
            <person name="Zhang Y."/>
            <person name="Obille A."/>
            <person name="Becker A."/>
            <person name="Abrahante J.E."/>
            <person name="Garbe J."/>
            <person name="Badalamenti J.P."/>
            <person name="Herman A."/>
            <person name="Mangelson H."/>
            <person name="Liachko I."/>
            <person name="Sullivan S."/>
            <person name="Sone E.D."/>
            <person name="Koren S."/>
            <person name="Silverstein K.A.T."/>
            <person name="Beckman K.B."/>
            <person name="Gohl D.M."/>
        </authorList>
    </citation>
    <scope>NUCLEOTIDE SEQUENCE</scope>
    <source>
        <strain evidence="1">Duluth1</strain>
        <tissue evidence="1">Whole animal</tissue>
    </source>
</reference>
<dbReference type="EMBL" id="JAIWYP010000007">
    <property type="protein sequence ID" value="KAH3798001.1"/>
    <property type="molecule type" value="Genomic_DNA"/>
</dbReference>
<comment type="caution">
    <text evidence="1">The sequence shown here is derived from an EMBL/GenBank/DDBJ whole genome shotgun (WGS) entry which is preliminary data.</text>
</comment>
<dbReference type="AlphaFoldDB" id="A0A9D4FHF6"/>